<evidence type="ECO:0000313" key="11">
    <source>
        <dbReference type="Proteomes" id="UP000064189"/>
    </source>
</evidence>
<comment type="caution">
    <text evidence="10">The sequence shown here is derived from an EMBL/GenBank/DDBJ whole genome shotgun (WGS) entry which is preliminary data.</text>
</comment>
<keyword evidence="4" id="KW-0285">Flavoprotein</keyword>
<feature type="binding site" evidence="8">
    <location>
        <position position="266"/>
    </location>
    <ligand>
        <name>Zn(2+)</name>
        <dbReference type="ChEBI" id="CHEBI:29105"/>
    </ligand>
</feature>
<dbReference type="GO" id="GO:0004489">
    <property type="term" value="F:methylenetetrahydrofolate reductase [NAD(P)H] activity"/>
    <property type="evidence" value="ECO:0007669"/>
    <property type="project" value="InterPro"/>
</dbReference>
<dbReference type="PANTHER" id="PTHR11103">
    <property type="entry name" value="SLR1189 PROTEIN"/>
    <property type="match status" value="1"/>
</dbReference>
<dbReference type="GO" id="GO:0006555">
    <property type="term" value="P:methionine metabolic process"/>
    <property type="evidence" value="ECO:0007669"/>
    <property type="project" value="InterPro"/>
</dbReference>
<dbReference type="AlphaFoldDB" id="A0A109N307"/>
<dbReference type="GO" id="GO:0032259">
    <property type="term" value="P:methylation"/>
    <property type="evidence" value="ECO:0007669"/>
    <property type="project" value="UniProtKB-KW"/>
</dbReference>
<keyword evidence="7" id="KW-0560">Oxidoreductase</keyword>
<keyword evidence="5 8" id="KW-0808">Transferase</keyword>
<accession>A0A109N307</accession>
<dbReference type="GO" id="GO:0008168">
    <property type="term" value="F:methyltransferase activity"/>
    <property type="evidence" value="ECO:0007669"/>
    <property type="project" value="UniProtKB-UniRule"/>
</dbReference>
<dbReference type="Proteomes" id="UP000064189">
    <property type="component" value="Unassembled WGS sequence"/>
</dbReference>
<evidence type="ECO:0000256" key="2">
    <source>
        <dbReference type="ARBA" id="ARBA00004777"/>
    </source>
</evidence>
<dbReference type="FunFam" id="3.20.20.220:FF:000007">
    <property type="entry name" value="Bifunctional homocysteine S-methyltransferase/methylenetetrahydrofolate reductase"/>
    <property type="match status" value="1"/>
</dbReference>
<comment type="cofactor">
    <cofactor evidence="1">
        <name>FAD</name>
        <dbReference type="ChEBI" id="CHEBI:57692"/>
    </cofactor>
</comment>
<evidence type="ECO:0000256" key="3">
    <source>
        <dbReference type="ARBA" id="ARBA00022603"/>
    </source>
</evidence>
<name>A0A109N307_9BACI</name>
<dbReference type="NCBIfam" id="NF006396">
    <property type="entry name" value="PRK08645.1"/>
    <property type="match status" value="1"/>
</dbReference>
<feature type="domain" description="Hcy-binding" evidence="9">
    <location>
        <begin position="1"/>
        <end position="281"/>
    </location>
</feature>
<evidence type="ECO:0000256" key="4">
    <source>
        <dbReference type="ARBA" id="ARBA00022630"/>
    </source>
</evidence>
<keyword evidence="3 8" id="KW-0489">Methyltransferase</keyword>
<reference evidence="10 11" key="1">
    <citation type="submission" date="2015-11" db="EMBL/GenBank/DDBJ databases">
        <title>Genome Sequence of Bacillus simplex strain VanAntwerpen2.</title>
        <authorList>
            <person name="Couger M.B."/>
        </authorList>
    </citation>
    <scope>NUCLEOTIDE SEQUENCE [LARGE SCALE GENOMIC DNA]</scope>
    <source>
        <strain evidence="10 11">VanAntwerpen02</strain>
    </source>
</reference>
<sequence>MNFRKELKERMLVGEGAMGTLLYSYGIDQCYEELNCTNPGQIESIHRAYLEAGADILQSNTYGANFNKLKRHGLEDEVSKINRQGVILAKKAAKGKAYVFGTIGAQRSIRKSDLSMEEIKRGFREQLYSLLMESPDGILLETFYDLEELETVLEIVKKETELPIIANVSMHELGNLQNGIHLNEAFQKLEQLGADVVGVNCRLGPHHMIRALEEVSLPKHASIAIYPNASLPDYVDGRLVYKAVPEYFGSSALDLRKQGATIIGGCCGTTPLHIQAVKNAVGSLVPVKEKLTKPREIEIMEISDREGELPLYEKAKTERTILVELDPPKKLGIETFMVGAKALKSAGVDSITLADNSLASPRISNEALANLLKDQLNVKPMVHITCRDRNLIGLQSHLMGLQTVGLNEILIITGDPSKIGDFPGATSVYDLSSFDLISMVKQFNEGLSYSGQSLGQRANFKIAAAFNPNVKYLDKAVQRMEKKIACGAHSFLTQPIYSVQQMEEVHEATKHLETPIFIGIMPLTSTRNAEFIHNEIPGIKLPDNVRRAMALAGDDPVKARIEGVSIARELVDAARDKFKGIYLITPFLRYEMTAELTKYIRKADSKQTSEVAVHE</sequence>
<evidence type="ECO:0000256" key="1">
    <source>
        <dbReference type="ARBA" id="ARBA00001974"/>
    </source>
</evidence>
<dbReference type="EMBL" id="LNNH01000004">
    <property type="protein sequence ID" value="KWW22433.1"/>
    <property type="molecule type" value="Genomic_DNA"/>
</dbReference>
<dbReference type="Pfam" id="PF02219">
    <property type="entry name" value="MTHFR"/>
    <property type="match status" value="1"/>
</dbReference>
<dbReference type="InterPro" id="IPR036589">
    <property type="entry name" value="HCY_dom_sf"/>
</dbReference>
<dbReference type="RefSeq" id="WP_061140478.1">
    <property type="nucleotide sequence ID" value="NZ_LNNH01000004.1"/>
</dbReference>
<evidence type="ECO:0000259" key="9">
    <source>
        <dbReference type="PROSITE" id="PS50970"/>
    </source>
</evidence>
<feature type="binding site" evidence="8">
    <location>
        <position position="201"/>
    </location>
    <ligand>
        <name>Zn(2+)</name>
        <dbReference type="ChEBI" id="CHEBI:29105"/>
    </ligand>
</feature>
<dbReference type="UniPathway" id="UPA00193"/>
<evidence type="ECO:0000313" key="10">
    <source>
        <dbReference type="EMBL" id="KWW22433.1"/>
    </source>
</evidence>
<dbReference type="InterPro" id="IPR003726">
    <property type="entry name" value="HCY_dom"/>
</dbReference>
<dbReference type="PROSITE" id="PS50970">
    <property type="entry name" value="HCY"/>
    <property type="match status" value="1"/>
</dbReference>
<dbReference type="InterPro" id="IPR029041">
    <property type="entry name" value="FAD-linked_oxidoreductase-like"/>
</dbReference>
<dbReference type="Gene3D" id="3.20.20.330">
    <property type="entry name" value="Homocysteine-binding-like domain"/>
    <property type="match status" value="1"/>
</dbReference>
<organism evidence="10 11">
    <name type="scientific">Peribacillus simplex</name>
    <dbReference type="NCBI Taxonomy" id="1478"/>
    <lineage>
        <taxon>Bacteria</taxon>
        <taxon>Bacillati</taxon>
        <taxon>Bacillota</taxon>
        <taxon>Bacilli</taxon>
        <taxon>Bacillales</taxon>
        <taxon>Bacillaceae</taxon>
        <taxon>Peribacillus</taxon>
    </lineage>
</organism>
<evidence type="ECO:0000256" key="7">
    <source>
        <dbReference type="ARBA" id="ARBA00023002"/>
    </source>
</evidence>
<dbReference type="SUPFAM" id="SSF82282">
    <property type="entry name" value="Homocysteine S-methyltransferase"/>
    <property type="match status" value="1"/>
</dbReference>
<keyword evidence="8" id="KW-0862">Zinc</keyword>
<evidence type="ECO:0000256" key="6">
    <source>
        <dbReference type="ARBA" id="ARBA00022827"/>
    </source>
</evidence>
<keyword evidence="6" id="KW-0274">FAD</keyword>
<dbReference type="CDD" id="cd00537">
    <property type="entry name" value="MTHFR"/>
    <property type="match status" value="1"/>
</dbReference>
<dbReference type="PANTHER" id="PTHR11103:SF18">
    <property type="entry name" value="SLR1189 PROTEIN"/>
    <property type="match status" value="1"/>
</dbReference>
<keyword evidence="11" id="KW-1185">Reference proteome</keyword>
<dbReference type="SUPFAM" id="SSF51730">
    <property type="entry name" value="FAD-linked oxidoreductase"/>
    <property type="match status" value="1"/>
</dbReference>
<dbReference type="GO" id="GO:0046872">
    <property type="term" value="F:metal ion binding"/>
    <property type="evidence" value="ECO:0007669"/>
    <property type="project" value="UniProtKB-KW"/>
</dbReference>
<dbReference type="EC" id="2.1.1.10" evidence="10"/>
<dbReference type="GO" id="GO:0035999">
    <property type="term" value="P:tetrahydrofolate interconversion"/>
    <property type="evidence" value="ECO:0007669"/>
    <property type="project" value="UniProtKB-UniPathway"/>
</dbReference>
<dbReference type="InterPro" id="IPR003171">
    <property type="entry name" value="Mehydrof_redctse-like"/>
</dbReference>
<dbReference type="Pfam" id="PF02574">
    <property type="entry name" value="S-methyl_trans"/>
    <property type="match status" value="1"/>
</dbReference>
<evidence type="ECO:0000256" key="8">
    <source>
        <dbReference type="PROSITE-ProRule" id="PRU00333"/>
    </source>
</evidence>
<keyword evidence="8" id="KW-0479">Metal-binding</keyword>
<comment type="cofactor">
    <cofactor evidence="8">
        <name>Zn(2+)</name>
        <dbReference type="ChEBI" id="CHEBI:29105"/>
    </cofactor>
</comment>
<comment type="pathway">
    <text evidence="2">One-carbon metabolism; tetrahydrofolate interconversion.</text>
</comment>
<protein>
    <submittedName>
        <fullName evidence="10">Homocysteine methyltransferase</fullName>
        <ecNumber evidence="10">2.1.1.10</ecNumber>
    </submittedName>
</protein>
<dbReference type="Gene3D" id="3.20.20.220">
    <property type="match status" value="1"/>
</dbReference>
<feature type="binding site" evidence="8">
    <location>
        <position position="267"/>
    </location>
    <ligand>
        <name>Zn(2+)</name>
        <dbReference type="ChEBI" id="CHEBI:29105"/>
    </ligand>
</feature>
<gene>
    <name evidence="10" type="ORF">AS888_12930</name>
</gene>
<evidence type="ECO:0000256" key="5">
    <source>
        <dbReference type="ARBA" id="ARBA00022679"/>
    </source>
</evidence>
<proteinExistence type="predicted"/>